<keyword evidence="4" id="KW-0328">Glycosyltransferase</keyword>
<keyword evidence="7 8" id="KW-0802">TPR repeat</keyword>
<dbReference type="eggNOG" id="COG3914">
    <property type="taxonomic scope" value="Bacteria"/>
</dbReference>
<organism evidence="10 11">
    <name type="scientific">Thiorhodovibrio frisius</name>
    <dbReference type="NCBI Taxonomy" id="631362"/>
    <lineage>
        <taxon>Bacteria</taxon>
        <taxon>Pseudomonadati</taxon>
        <taxon>Pseudomonadota</taxon>
        <taxon>Gammaproteobacteria</taxon>
        <taxon>Chromatiales</taxon>
        <taxon>Chromatiaceae</taxon>
        <taxon>Thiorhodovibrio</taxon>
    </lineage>
</organism>
<comment type="pathway">
    <text evidence="1">Protein modification; protein glycosylation.</text>
</comment>
<evidence type="ECO:0000256" key="4">
    <source>
        <dbReference type="ARBA" id="ARBA00022676"/>
    </source>
</evidence>
<dbReference type="SUPFAM" id="SSF48452">
    <property type="entry name" value="TPR-like"/>
    <property type="match status" value="1"/>
</dbReference>
<keyword evidence="5" id="KW-0808">Transferase</keyword>
<evidence type="ECO:0000256" key="7">
    <source>
        <dbReference type="ARBA" id="ARBA00022803"/>
    </source>
</evidence>
<dbReference type="PROSITE" id="PS50005">
    <property type="entry name" value="TPR"/>
    <property type="match status" value="1"/>
</dbReference>
<dbReference type="Gene3D" id="3.40.50.11380">
    <property type="match status" value="1"/>
</dbReference>
<dbReference type="EC" id="2.4.1.255" evidence="3"/>
<name>H8YYA5_9GAMM</name>
<dbReference type="Proteomes" id="UP000002964">
    <property type="component" value="Unassembled WGS sequence"/>
</dbReference>
<reference evidence="11" key="1">
    <citation type="submission" date="2011-06" db="EMBL/GenBank/DDBJ databases">
        <authorList>
            <consortium name="US DOE Joint Genome Institute (JGI-PGF)"/>
            <person name="Lucas S."/>
            <person name="Han J."/>
            <person name="Lapidus A."/>
            <person name="Cheng J.-F."/>
            <person name="Goodwin L."/>
            <person name="Pitluck S."/>
            <person name="Peters L."/>
            <person name="Land M.L."/>
            <person name="Hauser L."/>
            <person name="Vogl K."/>
            <person name="Liu Z."/>
            <person name="Overmann J."/>
            <person name="Frigaard N.-U."/>
            <person name="Bryant D.A."/>
            <person name="Woyke T.J."/>
        </authorList>
    </citation>
    <scope>NUCLEOTIDE SEQUENCE [LARGE SCALE GENOMIC DNA]</scope>
    <source>
        <strain evidence="11">970</strain>
    </source>
</reference>
<dbReference type="Gene3D" id="1.25.40.10">
    <property type="entry name" value="Tetratricopeptide repeat domain"/>
    <property type="match status" value="1"/>
</dbReference>
<dbReference type="RefSeq" id="WP_009147515.1">
    <property type="nucleotide sequence ID" value="NZ_CP121471.1"/>
</dbReference>
<comment type="similarity">
    <text evidence="2">Belongs to the glycosyltransferase 41 family. O-GlcNAc transferase subfamily.</text>
</comment>
<keyword evidence="11" id="KW-1185">Reference proteome</keyword>
<dbReference type="HOGENOM" id="CLU_001721_4_0_6"/>
<evidence type="ECO:0000256" key="3">
    <source>
        <dbReference type="ARBA" id="ARBA00011970"/>
    </source>
</evidence>
<dbReference type="Gene3D" id="3.40.50.2000">
    <property type="entry name" value="Glycogen Phosphorylase B"/>
    <property type="match status" value="1"/>
</dbReference>
<dbReference type="InterPro" id="IPR029489">
    <property type="entry name" value="OGT/SEC/SPY_C"/>
</dbReference>
<keyword evidence="6" id="KW-0677">Repeat</keyword>
<sequence>MTVNPASFARETQPKALDPVADALSFLLSAGQLSSGSMSPRVLSVLDQLRGQASSVAGARGVVTGLLSLTGKEGSATPREILATLAQAGDGSANQQGRVSSAPNTPSAAVLWGHFGLALFDEDRLDDAIWALRQSLDCQTEDARIWRVLGNALRLRGEIDEAISVYQALLSRRPDQATHRRLLLAMNSSASLSPEEVAEEHRRWADLYAAPAENAAANPRAANPDKSPLTVGYVSPDFRSHPVAYFFLPVVEGHRRDHVRVVAYATTKASDSVRRRIRAAADQWREVAGWSRDRLLRQIRADGVDILVDLAGHFTGNRLDVFACRAAPVQVTYLGYPNTTGLRAMDYRLVDPVSDPPGRADALATEELIRLAPGFLAFEPPSDAPAVAESPAVARGYITFGSFNRIAKLSPPTIETWAALLESVANARLLLKSNGLTTEGSRERLRMAFSNAGLHDLSRLDLRNYVPSRRAHLALYGELDIALDPFPYNGTTTTCQALWMGVPVVALEGAAHVSRMGMSLLQQVGLSAHIAKDREAYVRIAANLASQVEQLNALRHCLRPMMASSPLLDHVGFVRQLEHAYRTLWRRACGSRS</sequence>
<dbReference type="GO" id="GO:0097363">
    <property type="term" value="F:protein O-acetylglucosaminyltransferase activity"/>
    <property type="evidence" value="ECO:0007669"/>
    <property type="project" value="UniProtKB-EC"/>
</dbReference>
<accession>H8YYA5</accession>
<dbReference type="InterPro" id="IPR051939">
    <property type="entry name" value="Glycosyltr_41/O-GlcNAc_trsf"/>
</dbReference>
<dbReference type="InterPro" id="IPR011990">
    <property type="entry name" value="TPR-like_helical_dom_sf"/>
</dbReference>
<evidence type="ECO:0000256" key="2">
    <source>
        <dbReference type="ARBA" id="ARBA00005386"/>
    </source>
</evidence>
<dbReference type="STRING" id="631362.Thi970DRAFT_01096"/>
<reference evidence="10 11" key="2">
    <citation type="submission" date="2011-11" db="EMBL/GenBank/DDBJ databases">
        <authorList>
            <consortium name="US DOE Joint Genome Institute"/>
            <person name="Lucas S."/>
            <person name="Han J."/>
            <person name="Lapidus A."/>
            <person name="Cheng J.-F."/>
            <person name="Goodwin L."/>
            <person name="Pitluck S."/>
            <person name="Peters L."/>
            <person name="Ovchinnikova G."/>
            <person name="Zhang X."/>
            <person name="Detter J.C."/>
            <person name="Han C."/>
            <person name="Tapia R."/>
            <person name="Land M."/>
            <person name="Hauser L."/>
            <person name="Kyrpides N."/>
            <person name="Ivanova N."/>
            <person name="Pagani I."/>
            <person name="Vogl K."/>
            <person name="Liu Z."/>
            <person name="Overmann J."/>
            <person name="Frigaard N.-U."/>
            <person name="Bryant D."/>
            <person name="Woyke T."/>
        </authorList>
    </citation>
    <scope>NUCLEOTIDE SEQUENCE [LARGE SCALE GENOMIC DNA]</scope>
    <source>
        <strain evidence="10 11">970</strain>
    </source>
</reference>
<evidence type="ECO:0000256" key="6">
    <source>
        <dbReference type="ARBA" id="ARBA00022737"/>
    </source>
</evidence>
<dbReference type="Pfam" id="PF13428">
    <property type="entry name" value="TPR_14"/>
    <property type="match status" value="1"/>
</dbReference>
<evidence type="ECO:0000259" key="9">
    <source>
        <dbReference type="Pfam" id="PF13844"/>
    </source>
</evidence>
<dbReference type="PANTHER" id="PTHR44835">
    <property type="entry name" value="UDP-N-ACETYLGLUCOSAMINE--PEPTIDE N-ACETYLGLUCOSAMINYLTRANSFERASE SPINDLY-RELATED"/>
    <property type="match status" value="1"/>
</dbReference>
<evidence type="ECO:0000313" key="10">
    <source>
        <dbReference type="EMBL" id="EIC23431.1"/>
    </source>
</evidence>
<gene>
    <name evidence="10" type="ORF">Thi970DRAFT_01096</name>
</gene>
<evidence type="ECO:0000256" key="1">
    <source>
        <dbReference type="ARBA" id="ARBA00004922"/>
    </source>
</evidence>
<dbReference type="AlphaFoldDB" id="H8YYA5"/>
<dbReference type="SMART" id="SM00028">
    <property type="entry name" value="TPR"/>
    <property type="match status" value="2"/>
</dbReference>
<dbReference type="EMBL" id="JH603168">
    <property type="protein sequence ID" value="EIC23431.1"/>
    <property type="molecule type" value="Genomic_DNA"/>
</dbReference>
<evidence type="ECO:0000313" key="11">
    <source>
        <dbReference type="Proteomes" id="UP000002964"/>
    </source>
</evidence>
<feature type="domain" description="O-GlcNAc transferase C-terminal" evidence="9">
    <location>
        <begin position="224"/>
        <end position="363"/>
    </location>
</feature>
<feature type="repeat" description="TPR" evidence="8">
    <location>
        <begin position="143"/>
        <end position="176"/>
    </location>
</feature>
<dbReference type="OrthoDB" id="7058953at2"/>
<evidence type="ECO:0000256" key="8">
    <source>
        <dbReference type="PROSITE-ProRule" id="PRU00339"/>
    </source>
</evidence>
<dbReference type="PANTHER" id="PTHR44835:SF1">
    <property type="entry name" value="PROTEIN O-GLCNAC TRANSFERASE"/>
    <property type="match status" value="1"/>
</dbReference>
<dbReference type="Pfam" id="PF13844">
    <property type="entry name" value="Glyco_transf_41"/>
    <property type="match status" value="2"/>
</dbReference>
<dbReference type="InterPro" id="IPR019734">
    <property type="entry name" value="TPR_rpt"/>
</dbReference>
<proteinExistence type="inferred from homology"/>
<protein>
    <recommendedName>
        <fullName evidence="3">protein O-GlcNAc transferase</fullName>
        <ecNumber evidence="3">2.4.1.255</ecNumber>
    </recommendedName>
</protein>
<evidence type="ECO:0000256" key="5">
    <source>
        <dbReference type="ARBA" id="ARBA00022679"/>
    </source>
</evidence>
<feature type="domain" description="O-GlcNAc transferase C-terminal" evidence="9">
    <location>
        <begin position="398"/>
        <end position="574"/>
    </location>
</feature>